<comment type="subcellular location">
    <subcellularLocation>
        <location evidence="1">Cell envelope</location>
    </subcellularLocation>
</comment>
<organism evidence="6 7">
    <name type="scientific">Actinoallomurus spadix</name>
    <dbReference type="NCBI Taxonomy" id="79912"/>
    <lineage>
        <taxon>Bacteria</taxon>
        <taxon>Bacillati</taxon>
        <taxon>Actinomycetota</taxon>
        <taxon>Actinomycetes</taxon>
        <taxon>Streptosporangiales</taxon>
        <taxon>Thermomonosporaceae</taxon>
        <taxon>Actinoallomurus</taxon>
    </lineage>
</organism>
<dbReference type="CDD" id="cd20007">
    <property type="entry name" value="PBP1_ABC_sugar_binding-like"/>
    <property type="match status" value="1"/>
</dbReference>
<feature type="signal peptide" evidence="4">
    <location>
        <begin position="1"/>
        <end position="19"/>
    </location>
</feature>
<dbReference type="PANTHER" id="PTHR46847">
    <property type="entry name" value="D-ALLOSE-BINDING PERIPLASMIC PROTEIN-RELATED"/>
    <property type="match status" value="1"/>
</dbReference>
<dbReference type="InterPro" id="IPR028082">
    <property type="entry name" value="Peripla_BP_I"/>
</dbReference>
<dbReference type="Pfam" id="PF13407">
    <property type="entry name" value="Peripla_BP_4"/>
    <property type="match status" value="1"/>
</dbReference>
<comment type="similarity">
    <text evidence="2">Belongs to the bacterial solute-binding protein 2 family.</text>
</comment>
<feature type="domain" description="Periplasmic binding protein" evidence="5">
    <location>
        <begin position="48"/>
        <end position="296"/>
    </location>
</feature>
<keyword evidence="7" id="KW-1185">Reference proteome</keyword>
<gene>
    <name evidence="6" type="ORF">GCM10010151_34090</name>
</gene>
<feature type="chain" id="PRO_5046496950" evidence="4">
    <location>
        <begin position="20"/>
        <end position="328"/>
    </location>
</feature>
<evidence type="ECO:0000313" key="7">
    <source>
        <dbReference type="Proteomes" id="UP001501822"/>
    </source>
</evidence>
<evidence type="ECO:0000256" key="3">
    <source>
        <dbReference type="ARBA" id="ARBA00022729"/>
    </source>
</evidence>
<keyword evidence="3 4" id="KW-0732">Signal</keyword>
<evidence type="ECO:0000259" key="5">
    <source>
        <dbReference type="Pfam" id="PF13407"/>
    </source>
</evidence>
<proteinExistence type="inferred from homology"/>
<dbReference type="SUPFAM" id="SSF53822">
    <property type="entry name" value="Periplasmic binding protein-like I"/>
    <property type="match status" value="1"/>
</dbReference>
<name>A0ABN0WM72_9ACTN</name>
<dbReference type="Proteomes" id="UP001501822">
    <property type="component" value="Unassembled WGS sequence"/>
</dbReference>
<evidence type="ECO:0000256" key="2">
    <source>
        <dbReference type="ARBA" id="ARBA00007639"/>
    </source>
</evidence>
<dbReference type="EMBL" id="BAAABM010000029">
    <property type="protein sequence ID" value="GAA0341722.1"/>
    <property type="molecule type" value="Genomic_DNA"/>
</dbReference>
<dbReference type="InterPro" id="IPR025997">
    <property type="entry name" value="SBP_2_dom"/>
</dbReference>
<evidence type="ECO:0000256" key="1">
    <source>
        <dbReference type="ARBA" id="ARBA00004196"/>
    </source>
</evidence>
<dbReference type="PROSITE" id="PS51257">
    <property type="entry name" value="PROKAR_LIPOPROTEIN"/>
    <property type="match status" value="1"/>
</dbReference>
<evidence type="ECO:0000313" key="6">
    <source>
        <dbReference type="EMBL" id="GAA0341722.1"/>
    </source>
</evidence>
<dbReference type="Gene3D" id="3.40.50.2300">
    <property type="match status" value="2"/>
</dbReference>
<dbReference type="RefSeq" id="WP_252798637.1">
    <property type="nucleotide sequence ID" value="NZ_BAAABM010000029.1"/>
</dbReference>
<reference evidence="6 7" key="1">
    <citation type="journal article" date="2019" name="Int. J. Syst. Evol. Microbiol.">
        <title>The Global Catalogue of Microorganisms (GCM) 10K type strain sequencing project: providing services to taxonomists for standard genome sequencing and annotation.</title>
        <authorList>
            <consortium name="The Broad Institute Genomics Platform"/>
            <consortium name="The Broad Institute Genome Sequencing Center for Infectious Disease"/>
            <person name="Wu L."/>
            <person name="Ma J."/>
        </authorList>
    </citation>
    <scope>NUCLEOTIDE SEQUENCE [LARGE SCALE GENOMIC DNA]</scope>
    <source>
        <strain evidence="6 7">JCM 3146</strain>
    </source>
</reference>
<accession>A0ABN0WM72</accession>
<sequence>MRKVMGLTMAALLAVGATACSNGDDGSGTKDGGSGKKIKLTLVQGMAGEEFYETMACGARAEAARLGVDLKVQGPQKFDSTLQTPIVNSVVASRPDGLLIAPTDTKALIAPLTQAKAAGIKTILVDTVVDDPNIGLSRISTDNAKGGQAAATALTREIGDKGKVLVISSDPGVSTVDARVQGFEQAVKASHPGVQFVGVQYSHNDVGEASKVMNSALAKNPDLAGVFATNLNSATGAGSALQQAGKLGKVKMIGFDAGPAQVKQLRDGVVQGLIAQLPGEIGAKGVDQAVAAVKHQPVTKSIPTDATIVTKDNLDKPEGQKVLYKAGC</sequence>
<protein>
    <submittedName>
        <fullName evidence="6">ABC transporter substrate-binding protein</fullName>
    </submittedName>
</protein>
<evidence type="ECO:0000256" key="4">
    <source>
        <dbReference type="SAM" id="SignalP"/>
    </source>
</evidence>
<dbReference type="PANTHER" id="PTHR46847:SF1">
    <property type="entry name" value="D-ALLOSE-BINDING PERIPLASMIC PROTEIN-RELATED"/>
    <property type="match status" value="1"/>
</dbReference>
<comment type="caution">
    <text evidence="6">The sequence shown here is derived from an EMBL/GenBank/DDBJ whole genome shotgun (WGS) entry which is preliminary data.</text>
</comment>